<dbReference type="AlphaFoldDB" id="A0A0C1C4I5"/>
<evidence type="ECO:0000313" key="1">
    <source>
        <dbReference type="EMBL" id="KIA76045.1"/>
    </source>
</evidence>
<sequence>MRSTIPLQPFMTTQENDNLAHAIFGQNNEGIYTSSPINYAQKSIVTAIEKKLKHDKNNDGTNTIWVFNIRGTKLGTIPNNPISLTEFNDMVEDSRRVVCFDNKAAINKICHTQLTRQTTYIYWNKKHYQAVDYLLPKITDPLLRGGKKYTASGAKNSLHGVI</sequence>
<protein>
    <submittedName>
        <fullName evidence="1">Uncharacterized protein</fullName>
    </submittedName>
</protein>
<gene>
    <name evidence="1" type="ORF">DB43_CF00020</name>
</gene>
<name>A0A0C1C4I5_9BACT</name>
<reference evidence="1 2" key="1">
    <citation type="journal article" date="2014" name="Mol. Biol. Evol.">
        <title>Massive expansion of Ubiquitination-related gene families within the Chlamydiae.</title>
        <authorList>
            <person name="Domman D."/>
            <person name="Collingro A."/>
            <person name="Lagkouvardos I."/>
            <person name="Gehre L."/>
            <person name="Weinmaier T."/>
            <person name="Rattei T."/>
            <person name="Subtil A."/>
            <person name="Horn M."/>
        </authorList>
    </citation>
    <scope>NUCLEOTIDE SEQUENCE [LARGE SCALE GENOMIC DNA]</scope>
    <source>
        <strain evidence="1 2">OEW1</strain>
    </source>
</reference>
<comment type="caution">
    <text evidence="1">The sequence shown here is derived from an EMBL/GenBank/DDBJ whole genome shotgun (WGS) entry which is preliminary data.</text>
</comment>
<evidence type="ECO:0000313" key="2">
    <source>
        <dbReference type="Proteomes" id="UP000031307"/>
    </source>
</evidence>
<proteinExistence type="predicted"/>
<dbReference type="Proteomes" id="UP000031307">
    <property type="component" value="Unassembled WGS sequence"/>
</dbReference>
<organism evidence="1 2">
    <name type="scientific">Parachlamydia acanthamoebae</name>
    <dbReference type="NCBI Taxonomy" id="83552"/>
    <lineage>
        <taxon>Bacteria</taxon>
        <taxon>Pseudomonadati</taxon>
        <taxon>Chlamydiota</taxon>
        <taxon>Chlamydiia</taxon>
        <taxon>Parachlamydiales</taxon>
        <taxon>Parachlamydiaceae</taxon>
        <taxon>Parachlamydia</taxon>
    </lineage>
</organism>
<accession>A0A0C1C4I5</accession>
<dbReference type="RefSeq" id="WP_039378598.1">
    <property type="nucleotide sequence ID" value="NZ_JSAM01000152.1"/>
</dbReference>
<feature type="non-terminal residue" evidence="1">
    <location>
        <position position="162"/>
    </location>
</feature>
<dbReference type="EMBL" id="JSAM01000152">
    <property type="protein sequence ID" value="KIA76045.1"/>
    <property type="molecule type" value="Genomic_DNA"/>
</dbReference>